<dbReference type="Proteomes" id="UP000254968">
    <property type="component" value="Unassembled WGS sequence"/>
</dbReference>
<gene>
    <name evidence="1" type="ORF">NCTC13315_00418</name>
</gene>
<protein>
    <submittedName>
        <fullName evidence="1">Uncharacterized protein</fullName>
    </submittedName>
</protein>
<dbReference type="OrthoDB" id="5644952at2"/>
<evidence type="ECO:0000313" key="1">
    <source>
        <dbReference type="EMBL" id="STX27897.1"/>
    </source>
</evidence>
<evidence type="ECO:0000313" key="2">
    <source>
        <dbReference type="Proteomes" id="UP000254968"/>
    </source>
</evidence>
<reference evidence="1 2" key="1">
    <citation type="submission" date="2018-06" db="EMBL/GenBank/DDBJ databases">
        <authorList>
            <consortium name="Pathogen Informatics"/>
            <person name="Doyle S."/>
        </authorList>
    </citation>
    <scope>NUCLEOTIDE SEQUENCE [LARGE SCALE GENOMIC DNA]</scope>
    <source>
        <strain evidence="1 2">NCTC13315</strain>
    </source>
</reference>
<sequence>MVNKFKDEIDLVLSQIQKLVSSTDNQAVKKLYLYQSLLNDNRFTTAHTSDCQTNLNDAKELLNNLLLAKQAVEHVRASMTSAHSKNFSELAAIRDKLNNKELRATFGALKNQREKLSLFDKSLAAFDQEAYRKGTGFNMTMWYRHMNSPKSRKVLGNCTEQSNAAFVYLYTHFREQFSNSSPSSLQSLHRIDISNTIGGHSYTLINGIAGADINPQSKCTMSKFLSEIENFSNTAVVVDPWNSEAPFYPAADIPNKMPACGLKGEVNIEFGLSLSEHEANNTGYKL</sequence>
<organism evidence="1 2">
    <name type="scientific">Legionella beliardensis</name>
    <dbReference type="NCBI Taxonomy" id="91822"/>
    <lineage>
        <taxon>Bacteria</taxon>
        <taxon>Pseudomonadati</taxon>
        <taxon>Pseudomonadota</taxon>
        <taxon>Gammaproteobacteria</taxon>
        <taxon>Legionellales</taxon>
        <taxon>Legionellaceae</taxon>
        <taxon>Legionella</taxon>
    </lineage>
</organism>
<accession>A0A378HYC2</accession>
<proteinExistence type="predicted"/>
<keyword evidence="2" id="KW-1185">Reference proteome</keyword>
<dbReference type="RefSeq" id="WP_115301684.1">
    <property type="nucleotide sequence ID" value="NZ_CAAAHO010000006.1"/>
</dbReference>
<dbReference type="EMBL" id="UGNV01000001">
    <property type="protein sequence ID" value="STX27897.1"/>
    <property type="molecule type" value="Genomic_DNA"/>
</dbReference>
<name>A0A378HYC2_9GAMM</name>
<dbReference type="AlphaFoldDB" id="A0A378HYC2"/>